<feature type="compositionally biased region" description="Basic and acidic residues" evidence="1">
    <location>
        <begin position="68"/>
        <end position="91"/>
    </location>
</feature>
<protein>
    <submittedName>
        <fullName evidence="3">Uncharacterized protein</fullName>
    </submittedName>
</protein>
<evidence type="ECO:0000313" key="3">
    <source>
        <dbReference type="EMBL" id="KAL3122403.1"/>
    </source>
</evidence>
<evidence type="ECO:0000256" key="2">
    <source>
        <dbReference type="SAM" id="SignalP"/>
    </source>
</evidence>
<evidence type="ECO:0000313" key="4">
    <source>
        <dbReference type="Proteomes" id="UP001620626"/>
    </source>
</evidence>
<gene>
    <name evidence="3" type="ORF">niasHT_000979</name>
</gene>
<reference evidence="3 4" key="1">
    <citation type="submission" date="2024-10" db="EMBL/GenBank/DDBJ databases">
        <authorList>
            <person name="Kim D."/>
        </authorList>
    </citation>
    <scope>NUCLEOTIDE SEQUENCE [LARGE SCALE GENOMIC DNA]</scope>
    <source>
        <strain evidence="3">BH-2024</strain>
    </source>
</reference>
<feature type="chain" id="PRO_5044799237" evidence="2">
    <location>
        <begin position="21"/>
        <end position="222"/>
    </location>
</feature>
<feature type="compositionally biased region" description="Basic and acidic residues" evidence="1">
    <location>
        <begin position="143"/>
        <end position="152"/>
    </location>
</feature>
<dbReference type="EMBL" id="JBICBT010000138">
    <property type="protein sequence ID" value="KAL3122403.1"/>
    <property type="molecule type" value="Genomic_DNA"/>
</dbReference>
<evidence type="ECO:0000256" key="1">
    <source>
        <dbReference type="SAM" id="MobiDB-lite"/>
    </source>
</evidence>
<comment type="caution">
    <text evidence="3">The sequence shown here is derived from an EMBL/GenBank/DDBJ whole genome shotgun (WGS) entry which is preliminary data.</text>
</comment>
<keyword evidence="4" id="KW-1185">Reference proteome</keyword>
<feature type="compositionally biased region" description="Low complexity" evidence="1">
    <location>
        <begin position="129"/>
        <end position="142"/>
    </location>
</feature>
<dbReference type="Proteomes" id="UP001620626">
    <property type="component" value="Unassembled WGS sequence"/>
</dbReference>
<proteinExistence type="predicted"/>
<sequence>MSKIAFLLFILLAVNECTSAQQVHPEPPKNPSSQPLLPHGRSRRDEPELTTPTTTTPGKSSTEDEEKDDKNSSELNRDKREEDDDTPMHDGEELDEEGDKSDVGLESAAKNDTETTGEPSADGGEGAEEQQQQQQETVQENVEIARKKRDENQTENMDGGEQAEQTHVEELSGNQTAEEGLRSRNRRASATNNKAKMAVKSTKTAAAGGQRGPRGLETGPLE</sequence>
<dbReference type="AlphaFoldDB" id="A0ABD2M4G0"/>
<organism evidence="3 4">
    <name type="scientific">Heterodera trifolii</name>
    <dbReference type="NCBI Taxonomy" id="157864"/>
    <lineage>
        <taxon>Eukaryota</taxon>
        <taxon>Metazoa</taxon>
        <taxon>Ecdysozoa</taxon>
        <taxon>Nematoda</taxon>
        <taxon>Chromadorea</taxon>
        <taxon>Rhabditida</taxon>
        <taxon>Tylenchina</taxon>
        <taxon>Tylenchomorpha</taxon>
        <taxon>Tylenchoidea</taxon>
        <taxon>Heteroderidae</taxon>
        <taxon>Heteroderinae</taxon>
        <taxon>Heterodera</taxon>
    </lineage>
</organism>
<feature type="region of interest" description="Disordered" evidence="1">
    <location>
        <begin position="19"/>
        <end position="222"/>
    </location>
</feature>
<accession>A0ABD2M4G0</accession>
<keyword evidence="2" id="KW-0732">Signal</keyword>
<name>A0ABD2M4G0_9BILA</name>
<feature type="compositionally biased region" description="Low complexity" evidence="1">
    <location>
        <begin position="50"/>
        <end position="60"/>
    </location>
</feature>
<feature type="signal peptide" evidence="2">
    <location>
        <begin position="1"/>
        <end position="20"/>
    </location>
</feature>